<accession>A0A0P1B423</accession>
<dbReference type="RefSeq" id="XP_024585402.1">
    <property type="nucleotide sequence ID" value="XM_024720177.1"/>
</dbReference>
<evidence type="ECO:0000256" key="1">
    <source>
        <dbReference type="SAM" id="SignalP"/>
    </source>
</evidence>
<evidence type="ECO:0000313" key="2">
    <source>
        <dbReference type="EMBL" id="CEG49033.1"/>
    </source>
</evidence>
<dbReference type="Proteomes" id="UP000054928">
    <property type="component" value="Unassembled WGS sequence"/>
</dbReference>
<proteinExistence type="predicted"/>
<keyword evidence="3" id="KW-1185">Reference proteome</keyword>
<dbReference type="AlphaFoldDB" id="A0A0P1B423"/>
<protein>
    <recommendedName>
        <fullName evidence="4">RxLR-like protein</fullName>
    </recommendedName>
</protein>
<name>A0A0P1B423_PLAHL</name>
<feature type="chain" id="PRO_5006059163" description="RxLR-like protein" evidence="1">
    <location>
        <begin position="20"/>
        <end position="323"/>
    </location>
</feature>
<evidence type="ECO:0000313" key="3">
    <source>
        <dbReference type="Proteomes" id="UP000054928"/>
    </source>
</evidence>
<dbReference type="GeneID" id="36401878"/>
<sequence>MRVYVFVAVFVRGVSFCFAVRLGETNCTGLDTNDRDPLCTPAHKAYTIPNRALRNYVALVENEAHVDDKEKEARMQNVEPLEALMKTHLSDDTMKEMQEILNNAPTIHTANLDENKIVSRSYDPRGMLQIMFAKKKEPSTYKIIEKWLKQVVHHPNFNHEHDTIYEELLLGLEKVMQSPNAEALMSEVITVLETFRVQPEFNPFAENFERLIISKPECLVKKQSPQSALSEVNDFQQAGSDEDELLSSLSYIIRAGNPVEINENISKSFLKKLCIQNRQSDQRLYYVLYKVREASRVVVGNLCIGNVTCLFNDKYQVIFSIAI</sequence>
<organism evidence="2 3">
    <name type="scientific">Plasmopara halstedii</name>
    <name type="common">Downy mildew of sunflower</name>
    <dbReference type="NCBI Taxonomy" id="4781"/>
    <lineage>
        <taxon>Eukaryota</taxon>
        <taxon>Sar</taxon>
        <taxon>Stramenopiles</taxon>
        <taxon>Oomycota</taxon>
        <taxon>Peronosporomycetes</taxon>
        <taxon>Peronosporales</taxon>
        <taxon>Peronosporaceae</taxon>
        <taxon>Plasmopara</taxon>
    </lineage>
</organism>
<feature type="signal peptide" evidence="1">
    <location>
        <begin position="1"/>
        <end position="19"/>
    </location>
</feature>
<evidence type="ECO:0008006" key="4">
    <source>
        <dbReference type="Google" id="ProtNLM"/>
    </source>
</evidence>
<reference evidence="3" key="1">
    <citation type="submission" date="2014-09" db="EMBL/GenBank/DDBJ databases">
        <authorList>
            <person name="Sharma Rahul"/>
            <person name="Thines Marco"/>
        </authorList>
    </citation>
    <scope>NUCLEOTIDE SEQUENCE [LARGE SCALE GENOMIC DNA]</scope>
</reference>
<dbReference type="EMBL" id="CCYD01003042">
    <property type="protein sequence ID" value="CEG49033.1"/>
    <property type="molecule type" value="Genomic_DNA"/>
</dbReference>
<keyword evidence="1" id="KW-0732">Signal</keyword>